<proteinExistence type="predicted"/>
<reference evidence="1 2" key="1">
    <citation type="submission" date="2019-02" db="EMBL/GenBank/DDBJ databases">
        <title>The genomic architecture of introgression among sibling species of bacteria.</title>
        <authorList>
            <person name="Cavassim M.I.A."/>
            <person name="Moeskjaer S."/>
            <person name="Moslemi C."/>
            <person name="Fields B."/>
            <person name="Bachmann A."/>
            <person name="Vilhjalmsson B."/>
            <person name="Schierup M.H."/>
            <person name="Young J.P.W."/>
            <person name="Andersen S.U."/>
        </authorList>
    </citation>
    <scope>NUCLEOTIDE SEQUENCE [LARGE SCALE GENOMIC DNA]</scope>
    <source>
        <strain evidence="1 2">SM92</strain>
    </source>
</reference>
<organism evidence="1 2">
    <name type="scientific">Rhizobium ruizarguesonis</name>
    <dbReference type="NCBI Taxonomy" id="2081791"/>
    <lineage>
        <taxon>Bacteria</taxon>
        <taxon>Pseudomonadati</taxon>
        <taxon>Pseudomonadota</taxon>
        <taxon>Alphaproteobacteria</taxon>
        <taxon>Hyphomicrobiales</taxon>
        <taxon>Rhizobiaceae</taxon>
        <taxon>Rhizobium/Agrobacterium group</taxon>
        <taxon>Rhizobium</taxon>
    </lineage>
</organism>
<gene>
    <name evidence="1" type="ORF">ELH40_22600</name>
</gene>
<name>A0AB38I9M7_9HYPH</name>
<sequence>MPGAGFSLPADAPAEEILTLQRQGLPRASQASQIRLSPNWYLSDPYFFQQSVIVTQVATWKIRVLFCVLIHGLHLGQPNEK</sequence>
<evidence type="ECO:0000313" key="1">
    <source>
        <dbReference type="EMBL" id="TBC17536.1"/>
    </source>
</evidence>
<dbReference type="AlphaFoldDB" id="A0AB38I9M7"/>
<dbReference type="Proteomes" id="UP000294215">
    <property type="component" value="Unassembled WGS sequence"/>
</dbReference>
<evidence type="ECO:0000313" key="2">
    <source>
        <dbReference type="Proteomes" id="UP000294215"/>
    </source>
</evidence>
<accession>A0AB38I9M7</accession>
<dbReference type="EMBL" id="SIMR01000001">
    <property type="protein sequence ID" value="TBC17536.1"/>
    <property type="molecule type" value="Genomic_DNA"/>
</dbReference>
<comment type="caution">
    <text evidence="1">The sequence shown here is derived from an EMBL/GenBank/DDBJ whole genome shotgun (WGS) entry which is preliminary data.</text>
</comment>
<protein>
    <submittedName>
        <fullName evidence="1">Uncharacterized protein</fullName>
    </submittedName>
</protein>